<evidence type="ECO:0000313" key="2">
    <source>
        <dbReference type="Proteomes" id="UP000249915"/>
    </source>
</evidence>
<name>A0A2V4AKJ8_9PSEU</name>
<keyword evidence="2" id="KW-1185">Reference proteome</keyword>
<comment type="caution">
    <text evidence="1">The sequence shown here is derived from an EMBL/GenBank/DDBJ whole genome shotgun (WGS) entry which is preliminary data.</text>
</comment>
<evidence type="ECO:0000313" key="1">
    <source>
        <dbReference type="EMBL" id="PXY20795.1"/>
    </source>
</evidence>
<accession>A0A2V4AKJ8</accession>
<protein>
    <submittedName>
        <fullName evidence="1">Uncharacterized protein</fullName>
    </submittedName>
</protein>
<sequence>MRTRRDRREADAVRAVVAGLARLVAADGGSLRLRDYDAERRALDVVLAGTPGCAVDASLVTDFLTEALCLHGIRLSRLRVQAV</sequence>
<dbReference type="Proteomes" id="UP000249915">
    <property type="component" value="Unassembled WGS sequence"/>
</dbReference>
<dbReference type="EMBL" id="MASW01000006">
    <property type="protein sequence ID" value="PXY20795.1"/>
    <property type="molecule type" value="Genomic_DNA"/>
</dbReference>
<gene>
    <name evidence="1" type="ORF">BAY60_25105</name>
</gene>
<dbReference type="RefSeq" id="WP_112283866.1">
    <property type="nucleotide sequence ID" value="NZ_MASW01000006.1"/>
</dbReference>
<proteinExistence type="predicted"/>
<dbReference type="AlphaFoldDB" id="A0A2V4AKJ8"/>
<organism evidence="1 2">
    <name type="scientific">Prauserella muralis</name>
    <dbReference type="NCBI Taxonomy" id="588067"/>
    <lineage>
        <taxon>Bacteria</taxon>
        <taxon>Bacillati</taxon>
        <taxon>Actinomycetota</taxon>
        <taxon>Actinomycetes</taxon>
        <taxon>Pseudonocardiales</taxon>
        <taxon>Pseudonocardiaceae</taxon>
        <taxon>Prauserella</taxon>
    </lineage>
</organism>
<reference evidence="1 2" key="1">
    <citation type="submission" date="2016-07" db="EMBL/GenBank/DDBJ databases">
        <title>Draft genome sequence of Prauserella muralis DSM 45305, isolated from a mould-covered wall in an indoor environment.</title>
        <authorList>
            <person name="Ruckert C."/>
            <person name="Albersmeier A."/>
            <person name="Jiang C.-L."/>
            <person name="Jiang Y."/>
            <person name="Kalinowski J."/>
            <person name="Schneider O."/>
            <person name="Winkler A."/>
            <person name="Zotchev S.B."/>
        </authorList>
    </citation>
    <scope>NUCLEOTIDE SEQUENCE [LARGE SCALE GENOMIC DNA]</scope>
    <source>
        <strain evidence="1 2">DSM 45305</strain>
    </source>
</reference>